<proteinExistence type="predicted"/>
<evidence type="ECO:0000313" key="1">
    <source>
        <dbReference type="EMBL" id="CAH8321576.1"/>
    </source>
</evidence>
<accession>A0ABC8JCG8</accession>
<dbReference type="AlphaFoldDB" id="A0ABC8JCG8"/>
<reference evidence="1 2" key="1">
    <citation type="submission" date="2022-03" db="EMBL/GenBank/DDBJ databases">
        <authorList>
            <person name="Macdonald S."/>
            <person name="Ahmed S."/>
            <person name="Newling K."/>
        </authorList>
    </citation>
    <scope>NUCLEOTIDE SEQUENCE [LARGE SCALE GENOMIC DNA]</scope>
</reference>
<protein>
    <submittedName>
        <fullName evidence="1">Uncharacterized protein</fullName>
    </submittedName>
</protein>
<evidence type="ECO:0000313" key="2">
    <source>
        <dbReference type="Proteomes" id="UP001642260"/>
    </source>
</evidence>
<keyword evidence="2" id="KW-1185">Reference proteome</keyword>
<sequence>MENKGHLLPVEAWRHIQNYSLSPATGSYRATDHSYKMSIVMDLGVLETIQVAVKFTPRDIK</sequence>
<comment type="caution">
    <text evidence="1">The sequence shown here is derived from an EMBL/GenBank/DDBJ whole genome shotgun (WGS) entry which is preliminary data.</text>
</comment>
<organism evidence="1 2">
    <name type="scientific">Eruca vesicaria subsp. sativa</name>
    <name type="common">Garden rocket</name>
    <name type="synonym">Eruca sativa</name>
    <dbReference type="NCBI Taxonomy" id="29727"/>
    <lineage>
        <taxon>Eukaryota</taxon>
        <taxon>Viridiplantae</taxon>
        <taxon>Streptophyta</taxon>
        <taxon>Embryophyta</taxon>
        <taxon>Tracheophyta</taxon>
        <taxon>Spermatophyta</taxon>
        <taxon>Magnoliopsida</taxon>
        <taxon>eudicotyledons</taxon>
        <taxon>Gunneridae</taxon>
        <taxon>Pentapetalae</taxon>
        <taxon>rosids</taxon>
        <taxon>malvids</taxon>
        <taxon>Brassicales</taxon>
        <taxon>Brassicaceae</taxon>
        <taxon>Brassiceae</taxon>
        <taxon>Eruca</taxon>
    </lineage>
</organism>
<gene>
    <name evidence="1" type="ORF">ERUC_LOCUS9387</name>
</gene>
<dbReference type="EMBL" id="CAKOAT010096265">
    <property type="protein sequence ID" value="CAH8321576.1"/>
    <property type="molecule type" value="Genomic_DNA"/>
</dbReference>
<name>A0ABC8JCG8_ERUVS</name>
<dbReference type="Proteomes" id="UP001642260">
    <property type="component" value="Unassembled WGS sequence"/>
</dbReference>